<evidence type="ECO:0000256" key="8">
    <source>
        <dbReference type="ARBA" id="ARBA00023136"/>
    </source>
</evidence>
<dbReference type="InterPro" id="IPR027309">
    <property type="entry name" value="P2X_extracellular_dom_sf"/>
</dbReference>
<evidence type="ECO:0000256" key="9">
    <source>
        <dbReference type="ARBA" id="ARBA00023157"/>
    </source>
</evidence>
<comment type="caution">
    <text evidence="20">The sequence shown here is derived from an EMBL/GenBank/DDBJ whole genome shotgun (WGS) entry which is preliminary data.</text>
</comment>
<keyword evidence="15" id="KW-0067">ATP-binding</keyword>
<dbReference type="GO" id="GO:0005886">
    <property type="term" value="C:plasma membrane"/>
    <property type="evidence" value="ECO:0007669"/>
    <property type="project" value="UniProtKB-SubCell"/>
</dbReference>
<feature type="region of interest" description="Disordered" evidence="19">
    <location>
        <begin position="367"/>
        <end position="420"/>
    </location>
</feature>
<feature type="disulfide bond" evidence="16">
    <location>
        <begin position="126"/>
        <end position="149"/>
    </location>
</feature>
<evidence type="ECO:0000256" key="17">
    <source>
        <dbReference type="PIRSR" id="PIRSR005713-3"/>
    </source>
</evidence>
<feature type="disulfide bond" evidence="16">
    <location>
        <begin position="213"/>
        <end position="223"/>
    </location>
</feature>
<reference evidence="20 21" key="1">
    <citation type="submission" date="2024-09" db="EMBL/GenBank/DDBJ databases">
        <title>A chromosome-level genome assembly of Gray's grenadier anchovy, Coilia grayii.</title>
        <authorList>
            <person name="Fu Z."/>
        </authorList>
    </citation>
    <scope>NUCLEOTIDE SEQUENCE [LARGE SCALE GENOMIC DNA]</scope>
    <source>
        <strain evidence="20">G4</strain>
        <tissue evidence="20">Muscle</tissue>
    </source>
</reference>
<evidence type="ECO:0000256" key="15">
    <source>
        <dbReference type="PIRSR" id="PIRSR005713-1"/>
    </source>
</evidence>
<comment type="similarity">
    <text evidence="2 14 18">Belongs to the P2X receptor family.</text>
</comment>
<keyword evidence="7 14" id="KW-0406">Ion transport</keyword>
<dbReference type="Proteomes" id="UP001591681">
    <property type="component" value="Unassembled WGS sequence"/>
</dbReference>
<feature type="binding site" evidence="15">
    <location>
        <position position="182"/>
    </location>
    <ligand>
        <name>ATP</name>
        <dbReference type="ChEBI" id="CHEBI:30616"/>
        <note>ligand shared between two neighboring subunits of the homotrimer</note>
    </ligand>
</feature>
<evidence type="ECO:0000313" key="21">
    <source>
        <dbReference type="Proteomes" id="UP001591681"/>
    </source>
</evidence>
<keyword evidence="21" id="KW-1185">Reference proteome</keyword>
<dbReference type="GO" id="GO:0001614">
    <property type="term" value="F:purinergic nucleotide receptor activity"/>
    <property type="evidence" value="ECO:0007669"/>
    <property type="project" value="UniProtKB-UniRule"/>
</dbReference>
<feature type="binding site" evidence="15">
    <location>
        <begin position="288"/>
        <end position="290"/>
    </location>
    <ligand>
        <name>ATP</name>
        <dbReference type="ChEBI" id="CHEBI:30616"/>
        <note>ligand shared between two neighboring subunits of the homotrimer</note>
    </ligand>
</feature>
<dbReference type="PANTHER" id="PTHR10125:SF12">
    <property type="entry name" value="P2X PURINOCEPTOR 5"/>
    <property type="match status" value="1"/>
</dbReference>
<evidence type="ECO:0000256" key="4">
    <source>
        <dbReference type="ARBA" id="ARBA00022475"/>
    </source>
</evidence>
<keyword evidence="9 16" id="KW-1015">Disulfide bond</keyword>
<dbReference type="PROSITE" id="PS01212">
    <property type="entry name" value="P2X_RECEPTOR"/>
    <property type="match status" value="1"/>
</dbReference>
<comment type="catalytic activity">
    <reaction evidence="13">
        <text>Ca(2+)(in) = Ca(2+)(out)</text>
        <dbReference type="Rhea" id="RHEA:29671"/>
        <dbReference type="ChEBI" id="CHEBI:29108"/>
    </reaction>
</comment>
<feature type="disulfide bond" evidence="16">
    <location>
        <begin position="132"/>
        <end position="156"/>
    </location>
</feature>
<feature type="binding site" evidence="15">
    <location>
        <begin position="67"/>
        <end position="69"/>
    </location>
    <ligand>
        <name>ATP</name>
        <dbReference type="ChEBI" id="CHEBI:30616"/>
        <note>ligand shared between two neighboring subunits of the homotrimer</note>
    </ligand>
</feature>
<gene>
    <name evidence="20" type="ORF">ACEWY4_009770</name>
</gene>
<protein>
    <recommendedName>
        <fullName evidence="14 18">P2X purinoceptor</fullName>
    </recommendedName>
</protein>
<dbReference type="Gene3D" id="1.10.287.940">
    <property type="entry name" value="atp-gated p2x4 ion channel"/>
    <property type="match status" value="1"/>
</dbReference>
<keyword evidence="18" id="KW-0675">Receptor</keyword>
<feature type="transmembrane region" description="Helical" evidence="18">
    <location>
        <begin position="29"/>
        <end position="49"/>
    </location>
</feature>
<accession>A0ABD1K7D8</accession>
<dbReference type="FunFam" id="1.10.287.940:FF:000005">
    <property type="entry name" value="P2X purinoceptor"/>
    <property type="match status" value="1"/>
</dbReference>
<keyword evidence="3 14" id="KW-0813">Transport</keyword>
<evidence type="ECO:0000256" key="3">
    <source>
        <dbReference type="ARBA" id="ARBA00022448"/>
    </source>
</evidence>
<evidence type="ECO:0000256" key="6">
    <source>
        <dbReference type="ARBA" id="ARBA00022989"/>
    </source>
</evidence>
<evidence type="ECO:0000256" key="5">
    <source>
        <dbReference type="ARBA" id="ARBA00022692"/>
    </source>
</evidence>
<evidence type="ECO:0000256" key="10">
    <source>
        <dbReference type="ARBA" id="ARBA00023180"/>
    </source>
</evidence>
<feature type="glycosylation site" description="N-linked (GlcNAc...) asparagine" evidence="17">
    <location>
        <position position="180"/>
    </location>
</feature>
<dbReference type="Gene3D" id="2.60.490.10">
    <property type="entry name" value="atp-gated p2x4 ion channel domain"/>
    <property type="match status" value="1"/>
</dbReference>
<keyword evidence="5 18" id="KW-0812">Transmembrane</keyword>
<dbReference type="GO" id="GO:0098794">
    <property type="term" value="C:postsynapse"/>
    <property type="evidence" value="ECO:0007669"/>
    <property type="project" value="GOC"/>
</dbReference>
<keyword evidence="11 14" id="KW-1071">Ligand-gated ion channel</keyword>
<dbReference type="PANTHER" id="PTHR10125">
    <property type="entry name" value="P2X PURINOCEPTOR"/>
    <property type="match status" value="1"/>
</dbReference>
<evidence type="ECO:0000256" key="13">
    <source>
        <dbReference type="ARBA" id="ARBA00036634"/>
    </source>
</evidence>
<dbReference type="AlphaFoldDB" id="A0ABD1K7D8"/>
<dbReference type="InterPro" id="IPR001429">
    <property type="entry name" value="P2X_purnocptor"/>
</dbReference>
<comment type="function">
    <text evidence="18">Receptor for ATP that acts as a ligand-gated ion channel.</text>
</comment>
<sequence length="420" mass="47968">MAGCLTFAWTLLDYKTEKFVIAKNKKIGILFRLIQLSVIGYLIGWVFLWKKGYQEKEEAIQSSVITKLKGVTLINSTTGPQIWGPEDYVIPPQGEQVFFIVTNYIETPNQRLGVCPESHRVPDGLCGQDEDCPEGEIVVAGHGVKTGRCTNTTGTCEIHGWCPVEHSYKPKEALLRRAENFTVYMKNFIRFPKFDFSKSNVLETGNDTYLKKCTYDVDHNPYCPIFRLGDLVSWTGHSFEEMAVLGGSIGVAIEWNCDLDKDYTLCNPQYSFARLDATSNSSSTSGYNFRYTQYYKDGSGETYRTLYKVFGIRIDIMVNGRAGRFSIIPTIINIGSGLALLGAGVFVCDMLLLYLMPNSSFYREKKFETDKSRGHKKHRDHKGHRDHRDHKDHKSAHHRERRHRKRPAEEQKLKTVTIQN</sequence>
<name>A0ABD1K7D8_9TELE</name>
<feature type="binding site" evidence="15">
    <location>
        <position position="308"/>
    </location>
    <ligand>
        <name>ATP</name>
        <dbReference type="ChEBI" id="CHEBI:30616"/>
        <note>ligand shared between two neighboring subunits of the homotrimer</note>
    </ligand>
</feature>
<evidence type="ECO:0000256" key="1">
    <source>
        <dbReference type="ARBA" id="ARBA00004651"/>
    </source>
</evidence>
<dbReference type="InterPro" id="IPR059116">
    <property type="entry name" value="P2X_receptor"/>
</dbReference>
<evidence type="ECO:0000256" key="2">
    <source>
        <dbReference type="ARBA" id="ARBA00009848"/>
    </source>
</evidence>
<dbReference type="NCBIfam" id="TIGR00863">
    <property type="entry name" value="P2X"/>
    <property type="match status" value="1"/>
</dbReference>
<evidence type="ECO:0000256" key="16">
    <source>
        <dbReference type="PIRSR" id="PIRSR005713-2"/>
    </source>
</evidence>
<dbReference type="EMBL" id="JBHFQA010000008">
    <property type="protein sequence ID" value="KAL2095051.1"/>
    <property type="molecule type" value="Genomic_DNA"/>
</dbReference>
<evidence type="ECO:0000256" key="19">
    <source>
        <dbReference type="SAM" id="MobiDB-lite"/>
    </source>
</evidence>
<feature type="disulfide bond" evidence="16">
    <location>
        <begin position="115"/>
        <end position="162"/>
    </location>
</feature>
<keyword evidence="10" id="KW-0325">Glycoprotein</keyword>
<dbReference type="GO" id="GO:0005524">
    <property type="term" value="F:ATP binding"/>
    <property type="evidence" value="ECO:0007669"/>
    <property type="project" value="UniProtKB-UniRule"/>
</dbReference>
<proteinExistence type="inferred from homology"/>
<dbReference type="FunFam" id="2.60.490.10:FF:000001">
    <property type="entry name" value="P2X purinoceptor"/>
    <property type="match status" value="1"/>
</dbReference>
<dbReference type="GO" id="GO:0004931">
    <property type="term" value="F:extracellularly ATP-gated monoatomic cation channel activity"/>
    <property type="evidence" value="ECO:0007669"/>
    <property type="project" value="UniProtKB-UniRule"/>
</dbReference>
<evidence type="ECO:0000256" key="12">
    <source>
        <dbReference type="ARBA" id="ARBA00023303"/>
    </source>
</evidence>
<dbReference type="PRINTS" id="PR01307">
    <property type="entry name" value="P2XRECEPTOR"/>
</dbReference>
<keyword evidence="8 14" id="KW-0472">Membrane</keyword>
<evidence type="ECO:0000256" key="7">
    <source>
        <dbReference type="ARBA" id="ARBA00023065"/>
    </source>
</evidence>
<comment type="subcellular location">
    <subcellularLocation>
        <location evidence="1">Cell membrane</location>
        <topology evidence="1">Multi-pass membrane protein</topology>
    </subcellularLocation>
    <subcellularLocation>
        <location evidence="18">Membrane</location>
        <topology evidence="18">Multi-pass membrane protein</topology>
    </subcellularLocation>
</comment>
<evidence type="ECO:0000313" key="20">
    <source>
        <dbReference type="EMBL" id="KAL2095051.1"/>
    </source>
</evidence>
<keyword evidence="12 18" id="KW-0407">Ion channel</keyword>
<keyword evidence="4" id="KW-1003">Cell membrane</keyword>
<evidence type="ECO:0000256" key="18">
    <source>
        <dbReference type="RuleBase" id="RU000681"/>
    </source>
</evidence>
<feature type="disulfide bond" evidence="16">
    <location>
        <begin position="257"/>
        <end position="266"/>
    </location>
</feature>
<keyword evidence="15" id="KW-0547">Nucleotide-binding</keyword>
<evidence type="ECO:0000256" key="14">
    <source>
        <dbReference type="PIRNR" id="PIRNR005713"/>
    </source>
</evidence>
<dbReference type="Pfam" id="PF00864">
    <property type="entry name" value="P2X_receptor"/>
    <property type="match status" value="1"/>
</dbReference>
<dbReference type="InterPro" id="IPR053792">
    <property type="entry name" value="P2X_RECEPTOR_CS"/>
</dbReference>
<organism evidence="20 21">
    <name type="scientific">Coilia grayii</name>
    <name type="common">Gray's grenadier anchovy</name>
    <dbReference type="NCBI Taxonomy" id="363190"/>
    <lineage>
        <taxon>Eukaryota</taxon>
        <taxon>Metazoa</taxon>
        <taxon>Chordata</taxon>
        <taxon>Craniata</taxon>
        <taxon>Vertebrata</taxon>
        <taxon>Euteleostomi</taxon>
        <taxon>Actinopterygii</taxon>
        <taxon>Neopterygii</taxon>
        <taxon>Teleostei</taxon>
        <taxon>Clupei</taxon>
        <taxon>Clupeiformes</taxon>
        <taxon>Clupeoidei</taxon>
        <taxon>Engraulidae</taxon>
        <taxon>Coilinae</taxon>
        <taxon>Coilia</taxon>
    </lineage>
</organism>
<keyword evidence="6 18" id="KW-1133">Transmembrane helix</keyword>
<evidence type="ECO:0000256" key="11">
    <source>
        <dbReference type="ARBA" id="ARBA00023286"/>
    </source>
</evidence>
<feature type="transmembrane region" description="Helical" evidence="18">
    <location>
        <begin position="334"/>
        <end position="356"/>
    </location>
</feature>
<dbReference type="PIRSF" id="PIRSF005713">
    <property type="entry name" value="P2X_purinoceptor"/>
    <property type="match status" value="1"/>
</dbReference>
<feature type="compositionally biased region" description="Basic residues" evidence="19">
    <location>
        <begin position="373"/>
        <end position="406"/>
    </location>
</feature>